<dbReference type="RefSeq" id="WP_353647697.1">
    <property type="nucleotide sequence ID" value="NZ_CP159218.1"/>
</dbReference>
<dbReference type="AlphaFoldDB" id="A0AAU8DJC7"/>
<dbReference type="Pfam" id="PF20229">
    <property type="entry name" value="ChrB_N"/>
    <property type="match status" value="1"/>
</dbReference>
<sequence>MSLTAGQASLRVHVWRKLRSLGSVYLQSSVCLLPDRPDTMRAVRRLLDRVHGDGGSGRLLRINLPDEDEAQDIREEFNSARDGEYAEVLERLPTLAQEITMERGRGRATYAEVEESEADLARFHTWLGKIARRDYFAAPGGEAARAAVAAVGEQLAAFEEEALNAEAPPGRPLRAVPHQRTRRTADG</sequence>
<name>A0AAU8DJC7_9ACTN</name>
<evidence type="ECO:0000313" key="3">
    <source>
        <dbReference type="EMBL" id="XCG62082.1"/>
    </source>
</evidence>
<protein>
    <submittedName>
        <fullName evidence="3">Chromate resistance protein ChrB</fullName>
    </submittedName>
</protein>
<evidence type="ECO:0000256" key="1">
    <source>
        <dbReference type="SAM" id="MobiDB-lite"/>
    </source>
</evidence>
<feature type="region of interest" description="Disordered" evidence="1">
    <location>
        <begin position="162"/>
        <end position="187"/>
    </location>
</feature>
<gene>
    <name evidence="3" type="ORF">ABLG96_12420</name>
</gene>
<accession>A0AAU8DJC7</accession>
<evidence type="ECO:0000259" key="2">
    <source>
        <dbReference type="Pfam" id="PF20229"/>
    </source>
</evidence>
<feature type="compositionally biased region" description="Basic residues" evidence="1">
    <location>
        <begin position="177"/>
        <end position="187"/>
    </location>
</feature>
<dbReference type="InterPro" id="IPR046858">
    <property type="entry name" value="ChrB_N"/>
</dbReference>
<proteinExistence type="predicted"/>
<reference evidence="3" key="1">
    <citation type="submission" date="2024-05" db="EMBL/GenBank/DDBJ databases">
        <authorList>
            <person name="Cai S.Y."/>
            <person name="Jin L.M."/>
            <person name="Li H.R."/>
        </authorList>
    </citation>
    <scope>NUCLEOTIDE SEQUENCE</scope>
    <source>
        <strain evidence="3">A5-74</strain>
    </source>
</reference>
<organism evidence="3">
    <name type="scientific">Nakamurella sp. A5-74</name>
    <dbReference type="NCBI Taxonomy" id="3158264"/>
    <lineage>
        <taxon>Bacteria</taxon>
        <taxon>Bacillati</taxon>
        <taxon>Actinomycetota</taxon>
        <taxon>Actinomycetes</taxon>
        <taxon>Nakamurellales</taxon>
        <taxon>Nakamurellaceae</taxon>
        <taxon>Nakamurella</taxon>
    </lineage>
</organism>
<dbReference type="EMBL" id="CP159218">
    <property type="protein sequence ID" value="XCG62082.1"/>
    <property type="molecule type" value="Genomic_DNA"/>
</dbReference>
<feature type="domain" description="ChrB N-terminal" evidence="2">
    <location>
        <begin position="11"/>
        <end position="165"/>
    </location>
</feature>